<feature type="transmembrane region" description="Helical" evidence="1">
    <location>
        <begin position="255"/>
        <end position="275"/>
    </location>
</feature>
<dbReference type="Proteomes" id="UP000604046">
    <property type="component" value="Unassembled WGS sequence"/>
</dbReference>
<reference evidence="2" key="1">
    <citation type="submission" date="2021-02" db="EMBL/GenBank/DDBJ databases">
        <authorList>
            <person name="Dougan E. K."/>
            <person name="Rhodes N."/>
            <person name="Thang M."/>
            <person name="Chan C."/>
        </authorList>
    </citation>
    <scope>NUCLEOTIDE SEQUENCE</scope>
</reference>
<feature type="transmembrane region" description="Helical" evidence="1">
    <location>
        <begin position="410"/>
        <end position="436"/>
    </location>
</feature>
<gene>
    <name evidence="2" type="ORF">SNAT2548_LOCUS5590</name>
</gene>
<accession>A0A812J9R3</accession>
<name>A0A812J9R3_9DINO</name>
<keyword evidence="1" id="KW-1133">Transmembrane helix</keyword>
<sequence length="542" mass="59830">MAELWERVARLEKVLEQHIAECDVFRDFWGEDEQSDHPERGAASPVVTEACIKEMPDTSSPGCCAVPGTAAEAAAGDDSTEALRRRLERLEQLITEHVQSCSLWNNARGDAAQPPKEAAADGDLNKIRLSEVYKDNEEPDADSDLNKIRLSGAPKSSREELDAFGPVLPAAVGASMEDLGPQAARQTPDAPGMMTSGLAELSATFRHLFTHKRTGSAGSASPASITHVDHALQESSWDALLLLGLPDIGTMGSMMVAFGVVSAAGLQLLFCWLVSSNLLSDDDKYDLTYLREWRIYYGHSVHSFDHTSGSSLVSKVCNGRPFEREWWNNALLSEVDAYLQPVIPGIKYLPIGVVLTSMAILIWFCFILLELDTVFGFMNAILRVPRTGATQVEFTEFGRRAFISISYKRLIALCFMSFIRAFIAVTLGASAGLWLARTRDVNDILRDGVSLIFILEIDDLIYKVLVPSHAKKYMASIQKFLVKEEQQMYLFNLASLLKLFVLCAEQAENVRDMICGGNRDFYDLKNAENMLPGSASLVEDVP</sequence>
<evidence type="ECO:0000256" key="1">
    <source>
        <dbReference type="SAM" id="Phobius"/>
    </source>
</evidence>
<keyword evidence="3" id="KW-1185">Reference proteome</keyword>
<protein>
    <submittedName>
        <fullName evidence="2">Uncharacterized protein</fullName>
    </submittedName>
</protein>
<keyword evidence="1" id="KW-0472">Membrane</keyword>
<proteinExistence type="predicted"/>
<keyword evidence="1" id="KW-0812">Transmembrane</keyword>
<organism evidence="2 3">
    <name type="scientific">Symbiodinium natans</name>
    <dbReference type="NCBI Taxonomy" id="878477"/>
    <lineage>
        <taxon>Eukaryota</taxon>
        <taxon>Sar</taxon>
        <taxon>Alveolata</taxon>
        <taxon>Dinophyceae</taxon>
        <taxon>Suessiales</taxon>
        <taxon>Symbiodiniaceae</taxon>
        <taxon>Symbiodinium</taxon>
    </lineage>
</organism>
<evidence type="ECO:0000313" key="3">
    <source>
        <dbReference type="Proteomes" id="UP000604046"/>
    </source>
</evidence>
<comment type="caution">
    <text evidence="2">The sequence shown here is derived from an EMBL/GenBank/DDBJ whole genome shotgun (WGS) entry which is preliminary data.</text>
</comment>
<dbReference type="AlphaFoldDB" id="A0A812J9R3"/>
<evidence type="ECO:0000313" key="2">
    <source>
        <dbReference type="EMBL" id="CAE7197404.1"/>
    </source>
</evidence>
<dbReference type="EMBL" id="CAJNDS010000358">
    <property type="protein sequence ID" value="CAE7197404.1"/>
    <property type="molecule type" value="Genomic_DNA"/>
</dbReference>
<feature type="transmembrane region" description="Helical" evidence="1">
    <location>
        <begin position="348"/>
        <end position="369"/>
    </location>
</feature>